<dbReference type="GO" id="GO:0044718">
    <property type="term" value="P:siderophore transmembrane transport"/>
    <property type="evidence" value="ECO:0007669"/>
    <property type="project" value="TreeGrafter"/>
</dbReference>
<dbReference type="GO" id="GO:0015344">
    <property type="term" value="F:siderophore uptake transmembrane transporter activity"/>
    <property type="evidence" value="ECO:0007669"/>
    <property type="project" value="TreeGrafter"/>
</dbReference>
<evidence type="ECO:0000256" key="4">
    <source>
        <dbReference type="ARBA" id="ARBA00022692"/>
    </source>
</evidence>
<keyword evidence="15" id="KW-0675">Receptor</keyword>
<feature type="domain" description="TonB-dependent receptor-like beta-barrel" evidence="13">
    <location>
        <begin position="234"/>
        <end position="684"/>
    </location>
</feature>
<evidence type="ECO:0000313" key="16">
    <source>
        <dbReference type="Proteomes" id="UP000190834"/>
    </source>
</evidence>
<dbReference type="OrthoDB" id="9764669at2"/>
<evidence type="ECO:0000313" key="15">
    <source>
        <dbReference type="EMBL" id="SJZ89210.1"/>
    </source>
</evidence>
<feature type="signal peptide" evidence="12">
    <location>
        <begin position="1"/>
        <end position="23"/>
    </location>
</feature>
<dbReference type="PROSITE" id="PS52016">
    <property type="entry name" value="TONB_DEPENDENT_REC_3"/>
    <property type="match status" value="1"/>
</dbReference>
<dbReference type="InterPro" id="IPR039426">
    <property type="entry name" value="TonB-dep_rcpt-like"/>
</dbReference>
<dbReference type="SUPFAM" id="SSF56935">
    <property type="entry name" value="Porins"/>
    <property type="match status" value="1"/>
</dbReference>
<evidence type="ECO:0000256" key="1">
    <source>
        <dbReference type="ARBA" id="ARBA00004571"/>
    </source>
</evidence>
<evidence type="ECO:0000256" key="6">
    <source>
        <dbReference type="ARBA" id="ARBA00023065"/>
    </source>
</evidence>
<keyword evidence="9 10" id="KW-0998">Cell outer membrane</keyword>
<keyword evidence="3 10" id="KW-1134">Transmembrane beta strand</keyword>
<comment type="similarity">
    <text evidence="10 11">Belongs to the TonB-dependent receptor family.</text>
</comment>
<dbReference type="Gene3D" id="2.40.170.20">
    <property type="entry name" value="TonB-dependent receptor, beta-barrel domain"/>
    <property type="match status" value="1"/>
</dbReference>
<keyword evidence="16" id="KW-1185">Reference proteome</keyword>
<evidence type="ECO:0000259" key="13">
    <source>
        <dbReference type="Pfam" id="PF00593"/>
    </source>
</evidence>
<protein>
    <submittedName>
        <fullName evidence="15">Outer membrane receptor for ferrienterochelin and colicins</fullName>
    </submittedName>
</protein>
<evidence type="ECO:0000256" key="12">
    <source>
        <dbReference type="SAM" id="SignalP"/>
    </source>
</evidence>
<keyword evidence="2 10" id="KW-0813">Transport</keyword>
<feature type="domain" description="TonB-dependent receptor plug" evidence="14">
    <location>
        <begin position="47"/>
        <end position="158"/>
    </location>
</feature>
<evidence type="ECO:0000256" key="10">
    <source>
        <dbReference type="PROSITE-ProRule" id="PRU01360"/>
    </source>
</evidence>
<organism evidence="15 16">
    <name type="scientific">Vibrio cincinnatiensis DSM 19608</name>
    <dbReference type="NCBI Taxonomy" id="1123491"/>
    <lineage>
        <taxon>Bacteria</taxon>
        <taxon>Pseudomonadati</taxon>
        <taxon>Pseudomonadota</taxon>
        <taxon>Gammaproteobacteria</taxon>
        <taxon>Vibrionales</taxon>
        <taxon>Vibrionaceae</taxon>
        <taxon>Vibrio</taxon>
    </lineage>
</organism>
<dbReference type="GO" id="GO:0009279">
    <property type="term" value="C:cell outer membrane"/>
    <property type="evidence" value="ECO:0007669"/>
    <property type="project" value="UniProtKB-SubCell"/>
</dbReference>
<name>A0A1T4PCD4_VIBCI</name>
<reference evidence="16" key="1">
    <citation type="submission" date="2017-02" db="EMBL/GenBank/DDBJ databases">
        <authorList>
            <person name="Varghese N."/>
            <person name="Submissions S."/>
        </authorList>
    </citation>
    <scope>NUCLEOTIDE SEQUENCE [LARGE SCALE GENOMIC DNA]</scope>
    <source>
        <strain evidence="16">DSM 19608</strain>
    </source>
</reference>
<dbReference type="Proteomes" id="UP000190834">
    <property type="component" value="Unassembled WGS sequence"/>
</dbReference>
<dbReference type="CDD" id="cd01347">
    <property type="entry name" value="ligand_gated_channel"/>
    <property type="match status" value="1"/>
</dbReference>
<keyword evidence="4 10" id="KW-0812">Transmembrane</keyword>
<feature type="chain" id="PRO_5012436703" evidence="12">
    <location>
        <begin position="24"/>
        <end position="732"/>
    </location>
</feature>
<dbReference type="GeneID" id="70582792"/>
<keyword evidence="6" id="KW-0406">Ion transport</keyword>
<dbReference type="EMBL" id="FUXB01000007">
    <property type="protein sequence ID" value="SJZ89210.1"/>
    <property type="molecule type" value="Genomic_DNA"/>
</dbReference>
<evidence type="ECO:0000256" key="5">
    <source>
        <dbReference type="ARBA" id="ARBA00022729"/>
    </source>
</evidence>
<dbReference type="Gene3D" id="2.170.130.10">
    <property type="entry name" value="TonB-dependent receptor, plug domain"/>
    <property type="match status" value="1"/>
</dbReference>
<accession>A0A1T4PCD4</accession>
<dbReference type="InterPro" id="IPR036942">
    <property type="entry name" value="Beta-barrel_TonB_sf"/>
</dbReference>
<sequence>MLLTRKTSLALAIASLYHLPVVAAQTEAKTDEVMVVTASGFEKKLTHAPATISVISREDLERKRFSNLAEALQDQEGIDVFGNTGKTGGLNISIRGMPSEYTLILIDGRRQNVAGNITPNGFGEMSGGVMPPVNAIERIEIVRGPMSTLYGSDAMGGVVNIITRKVGDKWSTSITQDYTWQQEREFGDTHKTSINTSGPLIEDTLGLAVRGSFYKRNESNLTAKGADGREFDSRGQSKVDNENYTLGARLDFIAIEDHNLWLDMDLSRQEYDNGTADNRKLSANDTSTYWRGYDDELRYENQQVALGHTSQVDLGTWESSVMYNRSETIGRTIPGNPNLPSGIQGKNVKDDRELETTNIVLDTKLNTTVGSDHYLTVGAQYWRASMTDGMVSDDFEQTTWSVFAEDDWLLTDQLSLTLGGRYDRHDAFGGHFSPRAYAVYSLTPTMTVKGGVSTGFKAPQVNALHDGINGITAQGTQITVGSPNLKAEKSRTTELGFYYNGEQGISTNVTLFHNQFDDKITTGTPLYNCFSSTNPDRPGCVSFGDSWTQDTFSQQTNVDEAYSRGIEFALSMPIMERVNFSMNYTFTESEIKENGKAAGELSDTPKHKASARINWATTDQMDLWLAANYRGESRRFDGLVEDLSPANKALYDAVGDIKAYTLFDLGAAYRVNSNFSLNAAVYNLFNKDFRQLSAYEYDGEIYYASQYSHLQQSTKGAILEGRRFWISANYTF</sequence>
<keyword evidence="7 11" id="KW-0798">TonB box</keyword>
<evidence type="ECO:0000256" key="8">
    <source>
        <dbReference type="ARBA" id="ARBA00023136"/>
    </source>
</evidence>
<evidence type="ECO:0000256" key="3">
    <source>
        <dbReference type="ARBA" id="ARBA00022452"/>
    </source>
</evidence>
<evidence type="ECO:0000256" key="7">
    <source>
        <dbReference type="ARBA" id="ARBA00023077"/>
    </source>
</evidence>
<keyword evidence="5 12" id="KW-0732">Signal</keyword>
<dbReference type="InterPro" id="IPR012910">
    <property type="entry name" value="Plug_dom"/>
</dbReference>
<dbReference type="AlphaFoldDB" id="A0A1T4PCD4"/>
<evidence type="ECO:0000256" key="9">
    <source>
        <dbReference type="ARBA" id="ARBA00023237"/>
    </source>
</evidence>
<evidence type="ECO:0000259" key="14">
    <source>
        <dbReference type="Pfam" id="PF07715"/>
    </source>
</evidence>
<proteinExistence type="inferred from homology"/>
<dbReference type="PANTHER" id="PTHR30069:SF53">
    <property type="entry name" value="COLICIN I RECEPTOR-RELATED"/>
    <property type="match status" value="1"/>
</dbReference>
<dbReference type="Pfam" id="PF00593">
    <property type="entry name" value="TonB_dep_Rec_b-barrel"/>
    <property type="match status" value="1"/>
</dbReference>
<dbReference type="InterPro" id="IPR000531">
    <property type="entry name" value="Beta-barrel_TonB"/>
</dbReference>
<dbReference type="STRING" id="1123491.SAMN02745782_01664"/>
<dbReference type="Pfam" id="PF07715">
    <property type="entry name" value="Plug"/>
    <property type="match status" value="1"/>
</dbReference>
<keyword evidence="8 10" id="KW-0472">Membrane</keyword>
<evidence type="ECO:0000256" key="2">
    <source>
        <dbReference type="ARBA" id="ARBA00022448"/>
    </source>
</evidence>
<dbReference type="InterPro" id="IPR037066">
    <property type="entry name" value="Plug_dom_sf"/>
</dbReference>
<comment type="subcellular location">
    <subcellularLocation>
        <location evidence="1 10">Cell outer membrane</location>
        <topology evidence="1 10">Multi-pass membrane protein</topology>
    </subcellularLocation>
</comment>
<dbReference type="RefSeq" id="WP_078926062.1">
    <property type="nucleotide sequence ID" value="NZ_FUXB01000007.1"/>
</dbReference>
<gene>
    <name evidence="15" type="ORF">SAMN02745782_01664</name>
</gene>
<dbReference type="PANTHER" id="PTHR30069">
    <property type="entry name" value="TONB-DEPENDENT OUTER MEMBRANE RECEPTOR"/>
    <property type="match status" value="1"/>
</dbReference>
<evidence type="ECO:0000256" key="11">
    <source>
        <dbReference type="RuleBase" id="RU003357"/>
    </source>
</evidence>